<dbReference type="Pfam" id="PF00622">
    <property type="entry name" value="SPRY"/>
    <property type="match status" value="1"/>
</dbReference>
<accession>A0AAD5STJ9</accession>
<feature type="domain" description="SPRY" evidence="2">
    <location>
        <begin position="693"/>
        <end position="767"/>
    </location>
</feature>
<sequence>MTTDTDPRLSSRYGVSVCVHGLLRLPPELLQHVSLSYLDTRSLIALTSASRQLRLLLFAHQAAWFRPSKASLSTSASIARMPHTCIWDASDGIVSLGGTGFRFAYNGSALATARGWCIDDDTRDDSQGSNIGDDGAPISSVPESLLAVRVPPWAQPSHLEPKEQEQQQQPQEQQNFNNLIELQFRNFSPILDQSVRRKVSRSIFSRLPLPLATRSFSKDTPHLAYFEVTFKRRDDSSNCASPGNNGLEFEAMVGLVSIDAIDKPTHVPPNNRHSVCYESTYGMVSIGQRRGEGFQFAHSYSFGDTVGCGIVSLDNNDMNGDENMMINPNPEVLFQGKRPPSYLNRNGVIFFTLNGSWVGDVPWRISDDLIDYSKCIFPVVAFSVSVCPVEVLINLGQQPQPFLFDMTRWVTRGCNNMVTTLLSPTQPPEMGHEILPKYADATKRNLSQSIIDIPMRDRVTDYMESRYVRSQQRGGAPPLPTESIIKTHFDLRFLPAGIHDIDTIKNLGSCAFSLHSNHRLLRSGGAGSALPYIIENEDGTFKVSFRSMRYVDVTNVQSQYPLLPAPQSLAARSPFSSEGGLRRNGDGDKRDNYSGCSVHGDWRKSYFEVSIVSNSSVTPPPPQLPLATNNNEIPAIYHNINNNNINLPQQHHLLPHFFNPAIPAEILVNPDLVNNEDDDGDDDEWGIIQHPRETGFISIGLALRPYSPFYHVGWDFGSFGFHSDDGKLFDGAGQGGFMWAEPYSVGDVVGCGMTCSGDIYYTKNGRIIGPDRRRRWLQKRRIARNILSDPNHEQQHPKLGDNCAEVKQQSCNSQETLLVDNDFEEVEECCLKVGIIPASG</sequence>
<name>A0AAD5STJ9_9FUNG</name>
<evidence type="ECO:0000313" key="4">
    <source>
        <dbReference type="Proteomes" id="UP001211907"/>
    </source>
</evidence>
<reference evidence="3" key="1">
    <citation type="submission" date="2020-05" db="EMBL/GenBank/DDBJ databases">
        <title>Phylogenomic resolution of chytrid fungi.</title>
        <authorList>
            <person name="Stajich J.E."/>
            <person name="Amses K."/>
            <person name="Simmons R."/>
            <person name="Seto K."/>
            <person name="Myers J."/>
            <person name="Bonds A."/>
            <person name="Quandt C.A."/>
            <person name="Barry K."/>
            <person name="Liu P."/>
            <person name="Grigoriev I."/>
            <person name="Longcore J.E."/>
            <person name="James T.Y."/>
        </authorList>
    </citation>
    <scope>NUCLEOTIDE SEQUENCE</scope>
    <source>
        <strain evidence="3">JEL0513</strain>
    </source>
</reference>
<proteinExistence type="predicted"/>
<dbReference type="InterPro" id="IPR013320">
    <property type="entry name" value="ConA-like_dom_sf"/>
</dbReference>
<dbReference type="Proteomes" id="UP001211907">
    <property type="component" value="Unassembled WGS sequence"/>
</dbReference>
<dbReference type="PANTHER" id="PTHR12864">
    <property type="entry name" value="RAN BINDING PROTEIN 9-RELATED"/>
    <property type="match status" value="1"/>
</dbReference>
<gene>
    <name evidence="3" type="ORF">HK100_005107</name>
</gene>
<dbReference type="InterPro" id="IPR003877">
    <property type="entry name" value="SPRY_dom"/>
</dbReference>
<dbReference type="AlphaFoldDB" id="A0AAD5STJ9"/>
<feature type="non-terminal residue" evidence="3">
    <location>
        <position position="1"/>
    </location>
</feature>
<protein>
    <recommendedName>
        <fullName evidence="2">SPRY domain-containing protein</fullName>
    </recommendedName>
</protein>
<dbReference type="InterPro" id="IPR043136">
    <property type="entry name" value="B30.2/SPRY_sf"/>
</dbReference>
<dbReference type="SUPFAM" id="SSF49899">
    <property type="entry name" value="Concanavalin A-like lectins/glucanases"/>
    <property type="match status" value="1"/>
</dbReference>
<feature type="region of interest" description="Disordered" evidence="1">
    <location>
        <begin position="570"/>
        <end position="593"/>
    </location>
</feature>
<evidence type="ECO:0000256" key="1">
    <source>
        <dbReference type="SAM" id="MobiDB-lite"/>
    </source>
</evidence>
<organism evidence="3 4">
    <name type="scientific">Physocladia obscura</name>
    <dbReference type="NCBI Taxonomy" id="109957"/>
    <lineage>
        <taxon>Eukaryota</taxon>
        <taxon>Fungi</taxon>
        <taxon>Fungi incertae sedis</taxon>
        <taxon>Chytridiomycota</taxon>
        <taxon>Chytridiomycota incertae sedis</taxon>
        <taxon>Chytridiomycetes</taxon>
        <taxon>Chytridiales</taxon>
        <taxon>Chytriomycetaceae</taxon>
        <taxon>Physocladia</taxon>
    </lineage>
</organism>
<dbReference type="InterPro" id="IPR050618">
    <property type="entry name" value="Ubq-SigPath_Reg"/>
</dbReference>
<evidence type="ECO:0000313" key="3">
    <source>
        <dbReference type="EMBL" id="KAJ3098409.1"/>
    </source>
</evidence>
<dbReference type="InterPro" id="IPR044736">
    <property type="entry name" value="Gid1/RanBPM/SPLA_SPRY"/>
</dbReference>
<dbReference type="CDD" id="cd12885">
    <property type="entry name" value="SPRY_RanBP_like"/>
    <property type="match status" value="1"/>
</dbReference>
<dbReference type="Gene3D" id="2.60.120.920">
    <property type="match status" value="2"/>
</dbReference>
<dbReference type="CDD" id="cd09917">
    <property type="entry name" value="F-box_SF"/>
    <property type="match status" value="1"/>
</dbReference>
<keyword evidence="4" id="KW-1185">Reference proteome</keyword>
<comment type="caution">
    <text evidence="3">The sequence shown here is derived from an EMBL/GenBank/DDBJ whole genome shotgun (WGS) entry which is preliminary data.</text>
</comment>
<dbReference type="EMBL" id="JADGJH010002423">
    <property type="protein sequence ID" value="KAJ3098409.1"/>
    <property type="molecule type" value="Genomic_DNA"/>
</dbReference>
<evidence type="ECO:0000259" key="2">
    <source>
        <dbReference type="Pfam" id="PF00622"/>
    </source>
</evidence>
<feature type="compositionally biased region" description="Basic and acidic residues" evidence="1">
    <location>
        <begin position="580"/>
        <end position="592"/>
    </location>
</feature>